<evidence type="ECO:0000313" key="14">
    <source>
        <dbReference type="EMBL" id="EKC36785.1"/>
    </source>
</evidence>
<organism evidence="14">
    <name type="scientific">Magallana gigas</name>
    <name type="common">Pacific oyster</name>
    <name type="synonym">Crassostrea gigas</name>
    <dbReference type="NCBI Taxonomy" id="29159"/>
    <lineage>
        <taxon>Eukaryota</taxon>
        <taxon>Metazoa</taxon>
        <taxon>Spiralia</taxon>
        <taxon>Lophotrochozoa</taxon>
        <taxon>Mollusca</taxon>
        <taxon>Bivalvia</taxon>
        <taxon>Autobranchia</taxon>
        <taxon>Pteriomorphia</taxon>
        <taxon>Ostreida</taxon>
        <taxon>Ostreoidea</taxon>
        <taxon>Ostreidae</taxon>
        <taxon>Magallana</taxon>
    </lineage>
</organism>
<dbReference type="GO" id="GO:0016491">
    <property type="term" value="F:oxidoreductase activity"/>
    <property type="evidence" value="ECO:0007669"/>
    <property type="project" value="UniProtKB-KW"/>
</dbReference>
<feature type="transmembrane region" description="Helical" evidence="9">
    <location>
        <begin position="720"/>
        <end position="744"/>
    </location>
</feature>
<dbReference type="Pfam" id="PF14703">
    <property type="entry name" value="PHM7_cyt"/>
    <property type="match status" value="1"/>
</dbReference>
<evidence type="ECO:0000259" key="10">
    <source>
        <dbReference type="Pfam" id="PF02668"/>
    </source>
</evidence>
<dbReference type="EMBL" id="JH817673">
    <property type="protein sequence ID" value="EKC36785.1"/>
    <property type="molecule type" value="Genomic_DNA"/>
</dbReference>
<feature type="transmembrane region" description="Helical" evidence="9">
    <location>
        <begin position="389"/>
        <end position="409"/>
    </location>
</feature>
<keyword evidence="5 9" id="KW-1133">Transmembrane helix</keyword>
<feature type="transmembrane region" description="Helical" evidence="9">
    <location>
        <begin position="808"/>
        <end position="836"/>
    </location>
</feature>
<feature type="domain" description="TauD/TfdA-like" evidence="10">
    <location>
        <begin position="73"/>
        <end position="298"/>
    </location>
</feature>
<evidence type="ECO:0000259" key="12">
    <source>
        <dbReference type="Pfam" id="PF13967"/>
    </source>
</evidence>
<evidence type="ECO:0000256" key="9">
    <source>
        <dbReference type="SAM" id="Phobius"/>
    </source>
</evidence>
<evidence type="ECO:0000256" key="5">
    <source>
        <dbReference type="ARBA" id="ARBA00022989"/>
    </source>
</evidence>
<dbReference type="GO" id="GO:0005886">
    <property type="term" value="C:plasma membrane"/>
    <property type="evidence" value="ECO:0007669"/>
    <property type="project" value="TreeGrafter"/>
</dbReference>
<dbReference type="Gene3D" id="3.60.130.10">
    <property type="entry name" value="Clavaminate synthase-like"/>
    <property type="match status" value="1"/>
</dbReference>
<dbReference type="InterPro" id="IPR042098">
    <property type="entry name" value="TauD-like_sf"/>
</dbReference>
<feature type="transmembrane region" description="Helical" evidence="9">
    <location>
        <begin position="912"/>
        <end position="941"/>
    </location>
</feature>
<feature type="region of interest" description="Disordered" evidence="8">
    <location>
        <begin position="1098"/>
        <end position="1119"/>
    </location>
</feature>
<dbReference type="InterPro" id="IPR027815">
    <property type="entry name" value="CSC1/OSCA1-like_cyt"/>
</dbReference>
<dbReference type="InParanoid" id="K1R6C7"/>
<dbReference type="CDD" id="cd00250">
    <property type="entry name" value="CAS_like"/>
    <property type="match status" value="1"/>
</dbReference>
<evidence type="ECO:0000256" key="7">
    <source>
        <dbReference type="ARBA" id="ARBA00023136"/>
    </source>
</evidence>
<comment type="subcellular location">
    <subcellularLocation>
        <location evidence="1">Membrane</location>
        <topology evidence="1">Multi-pass membrane protein</topology>
    </subcellularLocation>
</comment>
<feature type="transmembrane region" description="Helical" evidence="9">
    <location>
        <begin position="996"/>
        <end position="1020"/>
    </location>
</feature>
<feature type="domain" description="CSC1/OSCA1-like cytosolic" evidence="13">
    <location>
        <begin position="531"/>
        <end position="712"/>
    </location>
</feature>
<dbReference type="InterPro" id="IPR032880">
    <property type="entry name" value="CSC1/OSCA1-like_N"/>
</dbReference>
<keyword evidence="3" id="KW-0813">Transport</keyword>
<reference evidence="14" key="1">
    <citation type="journal article" date="2012" name="Nature">
        <title>The oyster genome reveals stress adaptation and complexity of shell formation.</title>
        <authorList>
            <person name="Zhang G."/>
            <person name="Fang X."/>
            <person name="Guo X."/>
            <person name="Li L."/>
            <person name="Luo R."/>
            <person name="Xu F."/>
            <person name="Yang P."/>
            <person name="Zhang L."/>
            <person name="Wang X."/>
            <person name="Qi H."/>
            <person name="Xiong Z."/>
            <person name="Que H."/>
            <person name="Xie Y."/>
            <person name="Holland P.W."/>
            <person name="Paps J."/>
            <person name="Zhu Y."/>
            <person name="Wu F."/>
            <person name="Chen Y."/>
            <person name="Wang J."/>
            <person name="Peng C."/>
            <person name="Meng J."/>
            <person name="Yang L."/>
            <person name="Liu J."/>
            <person name="Wen B."/>
            <person name="Zhang N."/>
            <person name="Huang Z."/>
            <person name="Zhu Q."/>
            <person name="Feng Y."/>
            <person name="Mount A."/>
            <person name="Hedgecock D."/>
            <person name="Xu Z."/>
            <person name="Liu Y."/>
            <person name="Domazet-Loso T."/>
            <person name="Du Y."/>
            <person name="Sun X."/>
            <person name="Zhang S."/>
            <person name="Liu B."/>
            <person name="Cheng P."/>
            <person name="Jiang X."/>
            <person name="Li J."/>
            <person name="Fan D."/>
            <person name="Wang W."/>
            <person name="Fu W."/>
            <person name="Wang T."/>
            <person name="Wang B."/>
            <person name="Zhang J."/>
            <person name="Peng Z."/>
            <person name="Li Y."/>
            <person name="Li N."/>
            <person name="Wang J."/>
            <person name="Chen M."/>
            <person name="He Y."/>
            <person name="Tan F."/>
            <person name="Song X."/>
            <person name="Zheng Q."/>
            <person name="Huang R."/>
            <person name="Yang H."/>
            <person name="Du X."/>
            <person name="Chen L."/>
            <person name="Yang M."/>
            <person name="Gaffney P.M."/>
            <person name="Wang S."/>
            <person name="Luo L."/>
            <person name="She Z."/>
            <person name="Ming Y."/>
            <person name="Huang W."/>
            <person name="Zhang S."/>
            <person name="Huang B."/>
            <person name="Zhang Y."/>
            <person name="Qu T."/>
            <person name="Ni P."/>
            <person name="Miao G."/>
            <person name="Wang J."/>
            <person name="Wang Q."/>
            <person name="Steinberg C.E."/>
            <person name="Wang H."/>
            <person name="Li N."/>
            <person name="Qian L."/>
            <person name="Zhang G."/>
            <person name="Li Y."/>
            <person name="Yang H."/>
            <person name="Liu X."/>
            <person name="Wang J."/>
            <person name="Yin Y."/>
            <person name="Wang J."/>
        </authorList>
    </citation>
    <scope>NUCLEOTIDE SEQUENCE [LARGE SCALE GENOMIC DNA]</scope>
    <source>
        <strain evidence="14">05x7-T-G4-1.051#20</strain>
    </source>
</reference>
<comment type="similarity">
    <text evidence="2">Belongs to the CSC1 (TC 1.A.17) family.</text>
</comment>
<keyword evidence="6" id="KW-0560">Oxidoreductase</keyword>
<evidence type="ECO:0000256" key="3">
    <source>
        <dbReference type="ARBA" id="ARBA00022448"/>
    </source>
</evidence>
<gene>
    <name evidence="14" type="ORF">CGI_10019444</name>
</gene>
<dbReference type="PANTHER" id="PTHR13018">
    <property type="entry name" value="PROBABLE MEMBRANE PROTEIN DUF221-RELATED"/>
    <property type="match status" value="1"/>
</dbReference>
<dbReference type="InterPro" id="IPR003864">
    <property type="entry name" value="CSC1/OSCA1-like_7TM"/>
</dbReference>
<keyword evidence="4 9" id="KW-0812">Transmembrane</keyword>
<dbReference type="Pfam" id="PF02714">
    <property type="entry name" value="RSN1_7TM"/>
    <property type="match status" value="1"/>
</dbReference>
<evidence type="ECO:0000259" key="13">
    <source>
        <dbReference type="Pfam" id="PF14703"/>
    </source>
</evidence>
<accession>K1R6C7</accession>
<dbReference type="GO" id="GO:0005227">
    <property type="term" value="F:calcium-activated cation channel activity"/>
    <property type="evidence" value="ECO:0007669"/>
    <property type="project" value="InterPro"/>
</dbReference>
<feature type="domain" description="CSC1/OSCA1-like 7TM region" evidence="11">
    <location>
        <begin position="725"/>
        <end position="980"/>
    </location>
</feature>
<feature type="transmembrane region" description="Helical" evidence="9">
    <location>
        <begin position="496"/>
        <end position="515"/>
    </location>
</feature>
<dbReference type="InterPro" id="IPR003819">
    <property type="entry name" value="TauD/TfdA-like"/>
</dbReference>
<keyword evidence="7 9" id="KW-0472">Membrane</keyword>
<feature type="compositionally biased region" description="Basic and acidic residues" evidence="8">
    <location>
        <begin position="1055"/>
        <end position="1068"/>
    </location>
</feature>
<dbReference type="Pfam" id="PF13967">
    <property type="entry name" value="RSN1_TM"/>
    <property type="match status" value="1"/>
</dbReference>
<feature type="transmembrane region" description="Helical" evidence="9">
    <location>
        <begin position="451"/>
        <end position="471"/>
    </location>
</feature>
<dbReference type="HOGENOM" id="CLU_280646_0_0_1"/>
<sequence length="1119" mass="127265">MGKDYIIAAYAQFRHQHLDLVKVFGADGKLIIQWSDGHNGVIPLDFLYEHTYSDLTNDCRPSSTFDQPKKYPTLDFSQVSSGKQGVLQWLRDLNEFGFCVLKNVPQEDGMVQKAAELIAPVQQTIYGVQFDVVSTPSPINVAYSPVGLDFHMDLIYYESAPGLQLLHCLKFDECVEGGESTLLDLFYVAEVFRKSNPQEFHVLTQIPTTFQKIHYQRENPVHMIYQKPIISLNHRKEEDVEPYYKAYHIFAEAIKNSAAKLEFKMVPGDLLSFNNRRVLHGRNAFTLNGGIRHLQGCYVNIDEYKSKLCYLSNHLNDKRPIKHVGNQCWIWSPVSIGCFNLDHDILQFVESATTPWVIGPGSVVELSCDTFMVKNQTKIDFTNGEYGGIPFNLIINTAGWVLLILLFTVMRKLAWDYGRIALVSRTEEKDKDILKKSGQDAIQYLTFQRYLIIYTTIVMVLVVAIVVPVNFSGNNIGNKTDFGHTTIGNLDPDSPLLWVHAVLAVAFLILLVGLMRHFRVNLEFEEDEQVSRTLMISGIPKDKCFKNQITQHFEEAYPEASVVDVQFAYNISDLVKLDKNRRVAEEALIVSKMEYDKTGIRPTMTPVTCGRCCCCCTSCGCQEVDAIEHYESVALEYREKCDKEKVTAYQSPAGIAFVTFHTDIMAARVRSDFEDSCKGTSNPQNSSLSEDLMVWSWNVHYAPSPENIYWENLSKSKWKWWITAIIVNLILLIILFFFTTPLIIINSLNEFEYLKPIQEHSPALVEFLPTLLLWTFSALLPTVVYYSDSTFIGHWTRTAEHHVIMVKTFIFLLLMVLVLPSLGLTSVKALFQWFVLDKESSFRWRCIFVAGHGAFFVNYVITAAFIGTALELIRFSELFMYALKLSLAHSSAEKTAVRKAVVWEFQYGSQYAWMLCVFAVIMAYSLLCPLVVPFGWVYMILKHAVDRYNIYFAYKPSKINKKIHSSAINFVTVATILLQFNVVFFTALRSEKVNPVFVFSSVALFMSIVVFVGRVCFGWFKNLSSATRRYRKNDKVPDENSTQNRPGVESPHQFVEQEHRANSPESSDKPFVAGVLLDNATPSVSSSSRLATSYGTMSGATNVNQENDEVNTNGVHYVQ</sequence>
<evidence type="ECO:0000256" key="1">
    <source>
        <dbReference type="ARBA" id="ARBA00004141"/>
    </source>
</evidence>
<name>K1R6C7_MAGGI</name>
<dbReference type="FunCoup" id="K1R6C7">
    <property type="interactions" value="39"/>
</dbReference>
<feature type="region of interest" description="Disordered" evidence="8">
    <location>
        <begin position="1033"/>
        <end position="1068"/>
    </location>
</feature>
<evidence type="ECO:0000256" key="8">
    <source>
        <dbReference type="SAM" id="MobiDB-lite"/>
    </source>
</evidence>
<dbReference type="PANTHER" id="PTHR13018:SF5">
    <property type="entry name" value="RE44586P"/>
    <property type="match status" value="1"/>
</dbReference>
<protein>
    <submittedName>
        <fullName evidence="14">Transmembrane protein 63B</fullName>
    </submittedName>
</protein>
<proteinExistence type="inferred from homology"/>
<feature type="domain" description="CSC1/OSCA1-like N-terminal transmembrane" evidence="12">
    <location>
        <begin position="429"/>
        <end position="512"/>
    </location>
</feature>
<evidence type="ECO:0000259" key="11">
    <source>
        <dbReference type="Pfam" id="PF02714"/>
    </source>
</evidence>
<feature type="transmembrane region" description="Helical" evidence="9">
    <location>
        <begin position="842"/>
        <end position="865"/>
    </location>
</feature>
<dbReference type="Pfam" id="PF02668">
    <property type="entry name" value="TauD"/>
    <property type="match status" value="1"/>
</dbReference>
<evidence type="ECO:0000256" key="4">
    <source>
        <dbReference type="ARBA" id="ARBA00022692"/>
    </source>
</evidence>
<dbReference type="AlphaFoldDB" id="K1R6C7"/>
<feature type="transmembrane region" description="Helical" evidence="9">
    <location>
        <begin position="967"/>
        <end position="990"/>
    </location>
</feature>
<dbReference type="InterPro" id="IPR045122">
    <property type="entry name" value="Csc1-like"/>
</dbReference>
<dbReference type="SUPFAM" id="SSF51197">
    <property type="entry name" value="Clavaminate synthase-like"/>
    <property type="match status" value="1"/>
</dbReference>
<evidence type="ECO:0000256" key="2">
    <source>
        <dbReference type="ARBA" id="ARBA00007779"/>
    </source>
</evidence>
<evidence type="ECO:0000256" key="6">
    <source>
        <dbReference type="ARBA" id="ARBA00023002"/>
    </source>
</evidence>